<accession>A0A2H4P7L0</accession>
<organism evidence="2 3">
    <name type="scientific">Pseudomonas phage inbricus</name>
    <dbReference type="NCBI Taxonomy" id="2048976"/>
    <lineage>
        <taxon>Viruses</taxon>
        <taxon>Duplodnaviria</taxon>
        <taxon>Heunggongvirae</taxon>
        <taxon>Uroviricota</taxon>
        <taxon>Caudoviricetes</taxon>
        <taxon>Schitoviridae</taxon>
        <taxon>Rothmandenesvirinae</taxon>
        <taxon>Inbricusvirus</taxon>
        <taxon>Inbricusvirus inbricus</taxon>
    </lineage>
</organism>
<keyword evidence="1" id="KW-1133">Transmembrane helix</keyword>
<gene>
    <name evidence="2" type="ORF">CNR35_00045</name>
</gene>
<keyword evidence="3" id="KW-1185">Reference proteome</keyword>
<evidence type="ECO:0000313" key="3">
    <source>
        <dbReference type="Proteomes" id="UP000240688"/>
    </source>
</evidence>
<reference evidence="3" key="1">
    <citation type="submission" date="2017-09" db="EMBL/GenBank/DDBJ databases">
        <authorList>
            <person name="Djurhuus A.M."/>
            <person name="Carstens A.B."/>
            <person name="Hansen L.H."/>
        </authorList>
    </citation>
    <scope>NUCLEOTIDE SEQUENCE [LARGE SCALE GENOMIC DNA]</scope>
</reference>
<sequence>MDFIDMYWMHITITIMILWAWCERAALLGEWYYIIKFGKRTAPWCNRRADLLEPLLEWQRLNDFKAVRKTVHEINCLRAYATLLIAKEKSC</sequence>
<evidence type="ECO:0000313" key="2">
    <source>
        <dbReference type="EMBL" id="ATW58141.1"/>
    </source>
</evidence>
<dbReference type="EMBL" id="MG018928">
    <property type="protein sequence ID" value="ATW58141.1"/>
    <property type="molecule type" value="Genomic_DNA"/>
</dbReference>
<keyword evidence="1" id="KW-0472">Membrane</keyword>
<name>A0A2H4P7L0_9CAUD</name>
<proteinExistence type="predicted"/>
<evidence type="ECO:0000256" key="1">
    <source>
        <dbReference type="SAM" id="Phobius"/>
    </source>
</evidence>
<keyword evidence="1" id="KW-0812">Transmembrane</keyword>
<feature type="transmembrane region" description="Helical" evidence="1">
    <location>
        <begin position="6"/>
        <end position="22"/>
    </location>
</feature>
<dbReference type="Proteomes" id="UP000240688">
    <property type="component" value="Segment"/>
</dbReference>
<protein>
    <submittedName>
        <fullName evidence="2">Uncharacterized protein</fullName>
    </submittedName>
</protein>